<feature type="signal peptide" evidence="1">
    <location>
        <begin position="1"/>
        <end position="25"/>
    </location>
</feature>
<proteinExistence type="predicted"/>
<evidence type="ECO:0000313" key="2">
    <source>
        <dbReference type="EMBL" id="SFK69769.1"/>
    </source>
</evidence>
<dbReference type="AlphaFoldDB" id="A0A1I4BP35"/>
<gene>
    <name evidence="2" type="ORF">SAMN05421835_12939</name>
</gene>
<keyword evidence="3" id="KW-1185">Reference proteome</keyword>
<evidence type="ECO:0008006" key="4">
    <source>
        <dbReference type="Google" id="ProtNLM"/>
    </source>
</evidence>
<organism evidence="2 3">
    <name type="scientific">Amycolatopsis sacchari</name>
    <dbReference type="NCBI Taxonomy" id="115433"/>
    <lineage>
        <taxon>Bacteria</taxon>
        <taxon>Bacillati</taxon>
        <taxon>Actinomycetota</taxon>
        <taxon>Actinomycetes</taxon>
        <taxon>Pseudonocardiales</taxon>
        <taxon>Pseudonocardiaceae</taxon>
        <taxon>Amycolatopsis</taxon>
    </lineage>
</organism>
<feature type="chain" id="PRO_5039033647" description="DUF4232 domain-containing protein" evidence="1">
    <location>
        <begin position="26"/>
        <end position="170"/>
    </location>
</feature>
<name>A0A1I4BP35_9PSEU</name>
<accession>A0A1I4BP35</accession>
<dbReference type="Proteomes" id="UP000199025">
    <property type="component" value="Unassembled WGS sequence"/>
</dbReference>
<evidence type="ECO:0000256" key="1">
    <source>
        <dbReference type="SAM" id="SignalP"/>
    </source>
</evidence>
<dbReference type="RefSeq" id="WP_091515238.1">
    <property type="nucleotide sequence ID" value="NZ_CBDQZW010000059.1"/>
</dbReference>
<sequence length="170" mass="16351">MTSTSARAAAVVVAGGMAAGGLLLAAGVAGASPSDRPCGIDDVTVSVAPDAGAAAGQEAYAISYTAASPTTNCKLQGVPTGVNFVAGHDNGSDITVTPDAPGAPGDPVNLTAQHPAVSYLLQDAAAPVTFVPTAMNLNLPSADGSTTTIAWPAGAPLKGDTVELTAVAPA</sequence>
<dbReference type="EMBL" id="FORP01000029">
    <property type="protein sequence ID" value="SFK69769.1"/>
    <property type="molecule type" value="Genomic_DNA"/>
</dbReference>
<dbReference type="OrthoDB" id="5185278at2"/>
<protein>
    <recommendedName>
        <fullName evidence="4">DUF4232 domain-containing protein</fullName>
    </recommendedName>
</protein>
<reference evidence="2 3" key="1">
    <citation type="submission" date="2016-10" db="EMBL/GenBank/DDBJ databases">
        <authorList>
            <person name="de Groot N.N."/>
        </authorList>
    </citation>
    <scope>NUCLEOTIDE SEQUENCE [LARGE SCALE GENOMIC DNA]</scope>
    <source>
        <strain evidence="2 3">DSM 44468</strain>
    </source>
</reference>
<keyword evidence="1" id="KW-0732">Signal</keyword>
<evidence type="ECO:0000313" key="3">
    <source>
        <dbReference type="Proteomes" id="UP000199025"/>
    </source>
</evidence>